<proteinExistence type="predicted"/>
<sequence length="121" mass="13869">MLDRAEYSLIKTKFFKKIMISSIFVRKFLKQICVDCYGILFQNLILVHCKSAPFFKKEKLLKQLFVQKEKNVMHHSLHSIQATISLLQVSNPVAVSLVSHLSHKKKGANMNSNFSSKQASN</sequence>
<evidence type="ECO:0000313" key="1">
    <source>
        <dbReference type="EMBL" id="ETO03565.1"/>
    </source>
</evidence>
<protein>
    <submittedName>
        <fullName evidence="1">Uncharacterized protein</fullName>
    </submittedName>
</protein>
<name>X6LS35_RETFI</name>
<accession>X6LS35</accession>
<dbReference type="Proteomes" id="UP000023152">
    <property type="component" value="Unassembled WGS sequence"/>
</dbReference>
<dbReference type="AlphaFoldDB" id="X6LS35"/>
<comment type="caution">
    <text evidence="1">The sequence shown here is derived from an EMBL/GenBank/DDBJ whole genome shotgun (WGS) entry which is preliminary data.</text>
</comment>
<keyword evidence="2" id="KW-1185">Reference proteome</keyword>
<organism evidence="1 2">
    <name type="scientific">Reticulomyxa filosa</name>
    <dbReference type="NCBI Taxonomy" id="46433"/>
    <lineage>
        <taxon>Eukaryota</taxon>
        <taxon>Sar</taxon>
        <taxon>Rhizaria</taxon>
        <taxon>Retaria</taxon>
        <taxon>Foraminifera</taxon>
        <taxon>Monothalamids</taxon>
        <taxon>Reticulomyxidae</taxon>
        <taxon>Reticulomyxa</taxon>
    </lineage>
</organism>
<evidence type="ECO:0000313" key="2">
    <source>
        <dbReference type="Proteomes" id="UP000023152"/>
    </source>
</evidence>
<reference evidence="1 2" key="1">
    <citation type="journal article" date="2013" name="Curr. Biol.">
        <title>The Genome of the Foraminiferan Reticulomyxa filosa.</title>
        <authorList>
            <person name="Glockner G."/>
            <person name="Hulsmann N."/>
            <person name="Schleicher M."/>
            <person name="Noegel A.A."/>
            <person name="Eichinger L."/>
            <person name="Gallinger C."/>
            <person name="Pawlowski J."/>
            <person name="Sierra R."/>
            <person name="Euteneuer U."/>
            <person name="Pillet L."/>
            <person name="Moustafa A."/>
            <person name="Platzer M."/>
            <person name="Groth M."/>
            <person name="Szafranski K."/>
            <person name="Schliwa M."/>
        </authorList>
    </citation>
    <scope>NUCLEOTIDE SEQUENCE [LARGE SCALE GENOMIC DNA]</scope>
</reference>
<gene>
    <name evidence="1" type="ORF">RFI_33837</name>
</gene>
<dbReference type="EMBL" id="ASPP01032960">
    <property type="protein sequence ID" value="ETO03565.1"/>
    <property type="molecule type" value="Genomic_DNA"/>
</dbReference>